<dbReference type="EMBL" id="FNNP01000001">
    <property type="protein sequence ID" value="SDW79451.1"/>
    <property type="molecule type" value="Genomic_DNA"/>
</dbReference>
<sequence length="169" mass="18692">MRQVEEHSIPEGSLLHQFAKRPGCHADAFVAHVGFIPSLSEYIVAMFDSPVFRIERALLALAAFKPSFAKDVAALALAENDQLACWKTVQRTQQELLMKVEKGRVRTWLMVEPAQGGASKLWFGSAIVPKPAQTGKAGGIGFVFRTLMGFHKLYSRVLLRAAIRGLKQD</sequence>
<evidence type="ECO:0008006" key="3">
    <source>
        <dbReference type="Google" id="ProtNLM"/>
    </source>
</evidence>
<evidence type="ECO:0000313" key="2">
    <source>
        <dbReference type="Proteomes" id="UP000183400"/>
    </source>
</evidence>
<keyword evidence="2" id="KW-1185">Reference proteome</keyword>
<dbReference type="Proteomes" id="UP000183400">
    <property type="component" value="Unassembled WGS sequence"/>
</dbReference>
<dbReference type="AlphaFoldDB" id="A0A1H2WFZ4"/>
<dbReference type="STRING" id="985054.SAMN05444358_1011777"/>
<dbReference type="OrthoDB" id="7406076at2"/>
<reference evidence="2" key="1">
    <citation type="submission" date="2016-10" db="EMBL/GenBank/DDBJ databases">
        <authorList>
            <person name="Varghese N."/>
            <person name="Submissions S."/>
        </authorList>
    </citation>
    <scope>NUCLEOTIDE SEQUENCE [LARGE SCALE GENOMIC DNA]</scope>
    <source>
        <strain evidence="2">DSM 27839</strain>
    </source>
</reference>
<organism evidence="1 2">
    <name type="scientific">Ruegeria halocynthiae</name>
    <dbReference type="NCBI Taxonomy" id="985054"/>
    <lineage>
        <taxon>Bacteria</taxon>
        <taxon>Pseudomonadati</taxon>
        <taxon>Pseudomonadota</taxon>
        <taxon>Alphaproteobacteria</taxon>
        <taxon>Rhodobacterales</taxon>
        <taxon>Roseobacteraceae</taxon>
        <taxon>Ruegeria</taxon>
    </lineage>
</organism>
<accession>A0A1H2WFZ4</accession>
<evidence type="ECO:0000313" key="1">
    <source>
        <dbReference type="EMBL" id="SDW79451.1"/>
    </source>
</evidence>
<proteinExistence type="predicted"/>
<gene>
    <name evidence="1" type="ORF">SAMN05444358_1011777</name>
</gene>
<protein>
    <recommendedName>
        <fullName evidence="3">DUF2867 domain-containing protein</fullName>
    </recommendedName>
</protein>
<name>A0A1H2WFZ4_9RHOB</name>